<organism evidence="1">
    <name type="scientific">Jarrellvirus sp</name>
    <dbReference type="NCBI Taxonomy" id="2960496"/>
    <lineage>
        <taxon>Viruses</taxon>
        <taxon>Duplodnaviria</taxon>
        <taxon>Heunggongvirae</taxon>
        <taxon>Uroviricota</taxon>
        <taxon>Caudoviricetes</taxon>
        <taxon>Jarrellvirus</taxon>
    </lineage>
</organism>
<reference evidence="1" key="1">
    <citation type="journal article" date="2024" name="bioRxiv">
        <title>The salivary virome during childhood dental caries.</title>
        <authorList>
            <person name="Tang J."/>
            <person name="Baker J.L."/>
        </authorList>
    </citation>
    <scope>NUCLEOTIDE SEQUENCE</scope>
    <source>
        <strain evidence="1">38_unbinned_79</strain>
    </source>
</reference>
<sequence>MKDHAVFVLRSFLDKRLFPPYFLPLAGSLPAGRLRLYPQSLKNGRSQFRRGK</sequence>
<dbReference type="EMBL" id="PP870178">
    <property type="protein sequence ID" value="XCI67297.1"/>
    <property type="molecule type" value="Genomic_DNA"/>
</dbReference>
<evidence type="ECO:0000313" key="1">
    <source>
        <dbReference type="EMBL" id="XCI67297.1"/>
    </source>
</evidence>
<proteinExistence type="predicted"/>
<name>A0AAU8HXM0_9CAUD</name>
<protein>
    <submittedName>
        <fullName evidence="1">Uncharacterized protein</fullName>
    </submittedName>
</protein>
<accession>A0AAU8HXM0</accession>